<feature type="compositionally biased region" description="Basic residues" evidence="8">
    <location>
        <begin position="584"/>
        <end position="596"/>
    </location>
</feature>
<dbReference type="STRING" id="1283841.A0A084R0Q6"/>
<dbReference type="Pfam" id="PF00875">
    <property type="entry name" value="DNA_photolyase"/>
    <property type="match status" value="1"/>
</dbReference>
<evidence type="ECO:0000256" key="7">
    <source>
        <dbReference type="RuleBase" id="RU367151"/>
    </source>
</evidence>
<comment type="function">
    <text evidence="7">May have a photoreceptor function.</text>
</comment>
<accession>A0A084R0Q6</accession>
<keyword evidence="11" id="KW-1185">Reference proteome</keyword>
<feature type="site" description="Electron transfer via tryptophanyl radical" evidence="6">
    <location>
        <position position="497"/>
    </location>
</feature>
<evidence type="ECO:0000313" key="11">
    <source>
        <dbReference type="Proteomes" id="UP000028524"/>
    </source>
</evidence>
<feature type="binding site" evidence="5">
    <location>
        <begin position="319"/>
        <end position="323"/>
    </location>
    <ligand>
        <name>FAD</name>
        <dbReference type="ChEBI" id="CHEBI:57692"/>
    </ligand>
</feature>
<comment type="cofactor">
    <cofactor evidence="7">
        <name>(6R)-5,10-methylene-5,6,7,8-tetrahydrofolate</name>
        <dbReference type="ChEBI" id="CHEBI:15636"/>
    </cofactor>
    <text evidence="7">Binds 1 5,10-methenyltetrahydrofolate (MTHF) per subunit.</text>
</comment>
<dbReference type="PROSITE" id="PS51645">
    <property type="entry name" value="PHR_CRY_ALPHA_BETA"/>
    <property type="match status" value="1"/>
</dbReference>
<feature type="region of interest" description="Disordered" evidence="8">
    <location>
        <begin position="208"/>
        <end position="234"/>
    </location>
</feature>
<feature type="compositionally biased region" description="Basic and acidic residues" evidence="8">
    <location>
        <begin position="209"/>
        <end position="219"/>
    </location>
</feature>
<dbReference type="GO" id="GO:0000719">
    <property type="term" value="P:photoreactive repair"/>
    <property type="evidence" value="ECO:0007669"/>
    <property type="project" value="TreeGrafter"/>
</dbReference>
<dbReference type="Pfam" id="PF03441">
    <property type="entry name" value="FAD_binding_7"/>
    <property type="match status" value="1"/>
</dbReference>
<dbReference type="Gene3D" id="3.40.50.620">
    <property type="entry name" value="HUPs"/>
    <property type="match status" value="1"/>
</dbReference>
<evidence type="ECO:0000256" key="5">
    <source>
        <dbReference type="PIRSR" id="PIRSR602081-1"/>
    </source>
</evidence>
<feature type="compositionally biased region" description="Gly residues" evidence="8">
    <location>
        <begin position="597"/>
        <end position="610"/>
    </location>
</feature>
<feature type="binding site" evidence="5">
    <location>
        <begin position="487"/>
        <end position="489"/>
    </location>
    <ligand>
        <name>FAD</name>
        <dbReference type="ChEBI" id="CHEBI:57692"/>
    </ligand>
</feature>
<evidence type="ECO:0000313" key="10">
    <source>
        <dbReference type="EMBL" id="KFA69791.1"/>
    </source>
</evidence>
<feature type="region of interest" description="Disordered" evidence="8">
    <location>
        <begin position="576"/>
        <end position="691"/>
    </location>
</feature>
<dbReference type="InterPro" id="IPR002081">
    <property type="entry name" value="Cryptochrome/DNA_photolyase_1"/>
</dbReference>
<feature type="domain" description="Photolyase/cryptochrome alpha/beta" evidence="9">
    <location>
        <begin position="25"/>
        <end position="185"/>
    </location>
</feature>
<dbReference type="GO" id="GO:0071949">
    <property type="term" value="F:FAD binding"/>
    <property type="evidence" value="ECO:0007669"/>
    <property type="project" value="TreeGrafter"/>
</dbReference>
<dbReference type="InterPro" id="IPR005101">
    <property type="entry name" value="Cryptochr/Photolyase_FAD-bd"/>
</dbReference>
<organism evidence="10 11">
    <name type="scientific">Stachybotrys chlorohalonatus (strain IBT 40285)</name>
    <dbReference type="NCBI Taxonomy" id="1283841"/>
    <lineage>
        <taxon>Eukaryota</taxon>
        <taxon>Fungi</taxon>
        <taxon>Dikarya</taxon>
        <taxon>Ascomycota</taxon>
        <taxon>Pezizomycotina</taxon>
        <taxon>Sordariomycetes</taxon>
        <taxon>Hypocreomycetidae</taxon>
        <taxon>Hypocreales</taxon>
        <taxon>Stachybotryaceae</taxon>
        <taxon>Stachybotrys</taxon>
    </lineage>
</organism>
<dbReference type="Gene3D" id="1.25.40.80">
    <property type="match status" value="1"/>
</dbReference>
<evidence type="ECO:0000256" key="2">
    <source>
        <dbReference type="ARBA" id="ARBA00022630"/>
    </source>
</evidence>
<dbReference type="InterPro" id="IPR006050">
    <property type="entry name" value="DNA_photolyase_N"/>
</dbReference>
<feature type="binding site" evidence="5">
    <location>
        <position position="306"/>
    </location>
    <ligand>
        <name>FAD</name>
        <dbReference type="ChEBI" id="CHEBI:57692"/>
    </ligand>
</feature>
<dbReference type="InterPro" id="IPR036134">
    <property type="entry name" value="Crypto/Photolyase_FAD-like_sf"/>
</dbReference>
<dbReference type="GO" id="GO:0003684">
    <property type="term" value="F:damaged DNA binding"/>
    <property type="evidence" value="ECO:0007669"/>
    <property type="project" value="TreeGrafter"/>
</dbReference>
<dbReference type="InterPro" id="IPR014133">
    <property type="entry name" value="Cry_DASH"/>
</dbReference>
<dbReference type="OrthoDB" id="435881at2759"/>
<dbReference type="EMBL" id="KL659358">
    <property type="protein sequence ID" value="KFA69791.1"/>
    <property type="molecule type" value="Genomic_DNA"/>
</dbReference>
<comment type="cofactor">
    <cofactor evidence="5 7">
        <name>FAD</name>
        <dbReference type="ChEBI" id="CHEBI:57692"/>
    </cofactor>
    <text evidence="5 7">Binds 1 FAD per subunit.</text>
</comment>
<dbReference type="PANTHER" id="PTHR11455">
    <property type="entry name" value="CRYPTOCHROME"/>
    <property type="match status" value="1"/>
</dbReference>
<reference evidence="10 11" key="1">
    <citation type="journal article" date="2014" name="BMC Genomics">
        <title>Comparative genome sequencing reveals chemotype-specific gene clusters in the toxigenic black mold Stachybotrys.</title>
        <authorList>
            <person name="Semeiks J."/>
            <person name="Borek D."/>
            <person name="Otwinowski Z."/>
            <person name="Grishin N.V."/>
        </authorList>
    </citation>
    <scope>NUCLEOTIDE SEQUENCE [LARGE SCALE GENOMIC DNA]</scope>
    <source>
        <strain evidence="10 11">IBT 40285</strain>
    </source>
</reference>
<dbReference type="AlphaFoldDB" id="A0A084R0Q6"/>
<keyword evidence="4 7" id="KW-0157">Chromophore</keyword>
<gene>
    <name evidence="10" type="ORF">S40285_09993</name>
</gene>
<dbReference type="InterPro" id="IPR014729">
    <property type="entry name" value="Rossmann-like_a/b/a_fold"/>
</dbReference>
<keyword evidence="3 5" id="KW-0274">FAD</keyword>
<evidence type="ECO:0000256" key="8">
    <source>
        <dbReference type="SAM" id="MobiDB-lite"/>
    </source>
</evidence>
<keyword evidence="2 5" id="KW-0285">Flavoprotein</keyword>
<dbReference type="PRINTS" id="PR00147">
    <property type="entry name" value="DNAPHOTLYASE"/>
</dbReference>
<proteinExistence type="inferred from homology"/>
<dbReference type="NCBIfam" id="TIGR02765">
    <property type="entry name" value="crypto_DASH"/>
    <property type="match status" value="1"/>
</dbReference>
<dbReference type="InterPro" id="IPR036155">
    <property type="entry name" value="Crypto/Photolyase_N_sf"/>
</dbReference>
<evidence type="ECO:0000256" key="4">
    <source>
        <dbReference type="ARBA" id="ARBA00022991"/>
    </source>
</evidence>
<dbReference type="InParanoid" id="A0A084R0Q6"/>
<dbReference type="SUPFAM" id="SSF48173">
    <property type="entry name" value="Cryptochrome/photolyase FAD-binding domain"/>
    <property type="match status" value="1"/>
</dbReference>
<evidence type="ECO:0000256" key="6">
    <source>
        <dbReference type="PIRSR" id="PIRSR602081-2"/>
    </source>
</evidence>
<dbReference type="Proteomes" id="UP000028524">
    <property type="component" value="Unassembled WGS sequence"/>
</dbReference>
<sequence length="747" mass="83221">MPPGPVDTIRHYHSTIRAKMSTKARILVYLFRRDLRVSDNPILHHLASTTDHGFTHLLPVFVFPSHQIELSGFLKEGGQSPYPKALSHVGKFWRCGPHRAKFIADSVWDLKSSLESLNSGLVMRVGNTADVINGLVSHFDEKDVKVGAVWMTEEKSTEEIQEQDAVAAACGKHGVDFKLWVDEKYLVDDRDTGLEKPQDLPDVFTTYRKSQEPLRERPRPTLPRPENGALPPMPDTSLVAPQDEPFVIPETLEDLQARLVKPVSTYLVDPPTFPDDIESAHPSRGGETEAQERVSYLIKSGAMSRYKDTRNGLVGLDYSTKLSAYLALGCLTSRYIHTEMVKLEDGTEPAFEGAEGYGKGENKGTTAVRFELLWRDYMRLCTMKFGPNLFKLEGFRQEDNYSKVWKTADAKKASPKQEPSTDDIAKILQRFFNGTTGLGLIDASQRELFLTGYTSNRARQNVASFFAKHLEIDWRYGAEWYEFLLVDYDVSSNWANWQYVSGVGNDPRGSSRVFNPVKQAFDYDKDGTYVRGWVPELRKLEKLENVFQVCTTADDELVSLGLVNNIMAADPVKRIPFTIDPKPRANRRPYQRRRGGNARGGRGGGGGGDTNGHSHSSSTGRSNSNGNNSSDSVNGGFSSPNESPPEGPKGHNGTHHRRPAGEGQRQYNSQNYGWGPRNGGNGQNRGNNRGRGYVQNFNGRGYNSRRGNVPSHGGYQPVYVPTPVYMHNHPFYPPPPPGVGHGIGPGY</sequence>
<feature type="site" description="Electron transfer via tryptophanyl radical" evidence="6">
    <location>
        <position position="474"/>
    </location>
</feature>
<dbReference type="GO" id="GO:0003904">
    <property type="term" value="F:deoxyribodipyrimidine photo-lyase activity"/>
    <property type="evidence" value="ECO:0007669"/>
    <property type="project" value="TreeGrafter"/>
</dbReference>
<dbReference type="OMA" id="KFWRCGP"/>
<evidence type="ECO:0000256" key="3">
    <source>
        <dbReference type="ARBA" id="ARBA00022827"/>
    </source>
</evidence>
<name>A0A084R0Q6_STAC4</name>
<feature type="site" description="Electron transfer via tryptophanyl radical" evidence="6">
    <location>
        <position position="405"/>
    </location>
</feature>
<comment type="similarity">
    <text evidence="1 7">Belongs to the DNA photolyase class-1 family.</text>
</comment>
<dbReference type="PANTHER" id="PTHR11455:SF22">
    <property type="entry name" value="CRYPTOCHROME DASH"/>
    <property type="match status" value="1"/>
</dbReference>
<dbReference type="HOGENOM" id="CLU_010348_6_1_1"/>
<protein>
    <recommendedName>
        <fullName evidence="7">Cryptochrome DASH</fullName>
    </recommendedName>
</protein>
<dbReference type="SUPFAM" id="SSF52425">
    <property type="entry name" value="Cryptochrome/photolyase, N-terminal domain"/>
    <property type="match status" value="1"/>
</dbReference>
<evidence type="ECO:0000259" key="9">
    <source>
        <dbReference type="PROSITE" id="PS51645"/>
    </source>
</evidence>
<feature type="compositionally biased region" description="Low complexity" evidence="8">
    <location>
        <begin position="611"/>
        <end position="639"/>
    </location>
</feature>
<evidence type="ECO:0000256" key="1">
    <source>
        <dbReference type="ARBA" id="ARBA00005862"/>
    </source>
</evidence>
<dbReference type="Gene3D" id="1.10.579.10">
    <property type="entry name" value="DNA Cyclobutane Dipyrimidine Photolyase, subunit A, domain 3"/>
    <property type="match status" value="1"/>
</dbReference>